<evidence type="ECO:0000313" key="6">
    <source>
        <dbReference type="Proteomes" id="UP000812966"/>
    </source>
</evidence>
<dbReference type="GO" id="GO:0001228">
    <property type="term" value="F:DNA-binding transcription activator activity, RNA polymerase II-specific"/>
    <property type="evidence" value="ECO:0007669"/>
    <property type="project" value="TreeGrafter"/>
</dbReference>
<dbReference type="Proteomes" id="UP000812966">
    <property type="component" value="Unassembled WGS sequence"/>
</dbReference>
<evidence type="ECO:0000256" key="2">
    <source>
        <dbReference type="ARBA" id="ARBA00023242"/>
    </source>
</evidence>
<sequence>MAANRETSSSTGIVFAKAKSEWVIPQRAKPGRKSSKVAVEPQAKQPTPSATASGSRDAQRAFRERKTEYVASLEARIESFEKGEIQRNVALQSTARAMKDENTKIKVELSLVRRELTAKEKEVGLKDLEVKRLEGALVEMRNKLGRMERLVGQAETKGYERGRKDGMVIASGQASGTSTVTQGSRRGSGSPVSVEAGQDNEDEELEREGQQAHRTSMMNVDSMPSVGVHADLPSPPALNRSRSSQQRMTSLPSDDDENSISRQVAMDMACGFCEGIESVCVCRIVRETERNSRNNSNNHSDNDHMDDMSGQFAPGQVMGIVNPVTKQLSPTYHAEIAAAVKSTSILDNLPPVEAAVPLRRRQRQNNGTGNGQGNTVFGVKKAPIFAVSPAVLQDGQGSPLYIPPAECSGDPRNCPACKDDDFGREFCESLSKSMCNNEPGHRCENCPSEQAAKAEALAQTSVPLAINRTRSSVTSASSAAGPARSQSQSGSDKISSSPTDIEAEYLDIKCCGNSKLCGTLDKNCGDDEAQPGHAHTHAYDGVQGEGVAGSAMPTGTWEEKISQLAPHGHEVDVTLSADEAWRTLKAHPNAKFASLAMLADVVARGTKCLGQPAPPTPSPRTEKPDPFATASIPKPRPIEQTVSAGSKRRRFEVHEYAVKQALAVLDAHPNHPLKKRRLSDLRGT</sequence>
<keyword evidence="6" id="KW-1185">Reference proteome</keyword>
<comment type="caution">
    <text evidence="5">The sequence shown here is derived from an EMBL/GenBank/DDBJ whole genome shotgun (WGS) entry which is preliminary data.</text>
</comment>
<feature type="region of interest" description="Disordered" evidence="4">
    <location>
        <begin position="170"/>
        <end position="258"/>
    </location>
</feature>
<accession>A0A8K0NPG3</accession>
<protein>
    <recommendedName>
        <fullName evidence="7">Hap4 transcription factor heteromerisation domain-containing protein</fullName>
    </recommendedName>
</protein>
<dbReference type="Gene3D" id="1.20.5.170">
    <property type="match status" value="1"/>
</dbReference>
<evidence type="ECO:0000256" key="1">
    <source>
        <dbReference type="ARBA" id="ARBA00004123"/>
    </source>
</evidence>
<feature type="compositionally biased region" description="Polar residues" evidence="4">
    <location>
        <begin position="44"/>
        <end position="56"/>
    </location>
</feature>
<evidence type="ECO:0000313" key="5">
    <source>
        <dbReference type="EMBL" id="KAG7530657.1"/>
    </source>
</evidence>
<dbReference type="CDD" id="cd14688">
    <property type="entry name" value="bZIP_YAP"/>
    <property type="match status" value="1"/>
</dbReference>
<evidence type="ECO:0000256" key="3">
    <source>
        <dbReference type="SAM" id="Coils"/>
    </source>
</evidence>
<dbReference type="SUPFAM" id="SSF57959">
    <property type="entry name" value="Leucine zipper domain"/>
    <property type="match status" value="1"/>
</dbReference>
<evidence type="ECO:0000256" key="4">
    <source>
        <dbReference type="SAM" id="MobiDB-lite"/>
    </source>
</evidence>
<keyword evidence="3" id="KW-0175">Coiled coil</keyword>
<feature type="region of interest" description="Disordered" evidence="4">
    <location>
        <begin position="472"/>
        <end position="498"/>
    </location>
</feature>
<feature type="region of interest" description="Disordered" evidence="4">
    <location>
        <begin position="25"/>
        <end position="63"/>
    </location>
</feature>
<dbReference type="GO" id="GO:0090575">
    <property type="term" value="C:RNA polymerase II transcription regulator complex"/>
    <property type="evidence" value="ECO:0007669"/>
    <property type="project" value="TreeGrafter"/>
</dbReference>
<dbReference type="EMBL" id="JABELV010000112">
    <property type="protein sequence ID" value="KAG7530657.1"/>
    <property type="molecule type" value="Genomic_DNA"/>
</dbReference>
<dbReference type="InterPro" id="IPR050936">
    <property type="entry name" value="AP-1-like"/>
</dbReference>
<feature type="coiled-coil region" evidence="3">
    <location>
        <begin position="130"/>
        <end position="157"/>
    </location>
</feature>
<dbReference type="PANTHER" id="PTHR40621:SF7">
    <property type="entry name" value="BZIP DOMAIN-CONTAINING PROTEIN"/>
    <property type="match status" value="1"/>
</dbReference>
<dbReference type="PANTHER" id="PTHR40621">
    <property type="entry name" value="TRANSCRIPTION FACTOR KAPC-RELATED"/>
    <property type="match status" value="1"/>
</dbReference>
<organism evidence="5 6">
    <name type="scientific">Filobasidium floriforme</name>
    <dbReference type="NCBI Taxonomy" id="5210"/>
    <lineage>
        <taxon>Eukaryota</taxon>
        <taxon>Fungi</taxon>
        <taxon>Dikarya</taxon>
        <taxon>Basidiomycota</taxon>
        <taxon>Agaricomycotina</taxon>
        <taxon>Tremellomycetes</taxon>
        <taxon>Filobasidiales</taxon>
        <taxon>Filobasidiaceae</taxon>
        <taxon>Filobasidium</taxon>
    </lineage>
</organism>
<feature type="compositionally biased region" description="Polar residues" evidence="4">
    <location>
        <begin position="172"/>
        <end position="182"/>
    </location>
</feature>
<proteinExistence type="predicted"/>
<dbReference type="InterPro" id="IPR046347">
    <property type="entry name" value="bZIP_sf"/>
</dbReference>
<feature type="region of interest" description="Disordered" evidence="4">
    <location>
        <begin position="608"/>
        <end position="648"/>
    </location>
</feature>
<evidence type="ECO:0008006" key="7">
    <source>
        <dbReference type="Google" id="ProtNLM"/>
    </source>
</evidence>
<name>A0A8K0NPG3_9TREE</name>
<feature type="compositionally biased region" description="Low complexity" evidence="4">
    <location>
        <begin position="472"/>
        <end position="497"/>
    </location>
</feature>
<gene>
    <name evidence="5" type="ORF">FFLO_04883</name>
</gene>
<dbReference type="AlphaFoldDB" id="A0A8K0NPG3"/>
<feature type="compositionally biased region" description="Polar residues" evidence="4">
    <location>
        <begin position="240"/>
        <end position="252"/>
    </location>
</feature>
<reference evidence="5" key="1">
    <citation type="submission" date="2020-04" db="EMBL/GenBank/DDBJ databases">
        <title>Analysis of mating type loci in Filobasidium floriforme.</title>
        <authorList>
            <person name="Nowrousian M."/>
        </authorList>
    </citation>
    <scope>NUCLEOTIDE SEQUENCE</scope>
    <source>
        <strain evidence="5">CBS 6242</strain>
    </source>
</reference>
<dbReference type="GO" id="GO:0000976">
    <property type="term" value="F:transcription cis-regulatory region binding"/>
    <property type="evidence" value="ECO:0007669"/>
    <property type="project" value="InterPro"/>
</dbReference>
<keyword evidence="2" id="KW-0539">Nucleus</keyword>
<comment type="subcellular location">
    <subcellularLocation>
        <location evidence="1">Nucleus</location>
    </subcellularLocation>
</comment>